<protein>
    <recommendedName>
        <fullName evidence="1">Amine oxidase domain-containing protein</fullName>
    </recommendedName>
</protein>
<name>A0ABP4F4T3_9ACTN</name>
<dbReference type="InterPro" id="IPR036188">
    <property type="entry name" value="FAD/NAD-bd_sf"/>
</dbReference>
<evidence type="ECO:0000259" key="1">
    <source>
        <dbReference type="Pfam" id="PF01593"/>
    </source>
</evidence>
<evidence type="ECO:0000313" key="3">
    <source>
        <dbReference type="Proteomes" id="UP001499979"/>
    </source>
</evidence>
<dbReference type="InterPro" id="IPR002937">
    <property type="entry name" value="Amino_oxidase"/>
</dbReference>
<organism evidence="2 3">
    <name type="scientific">Nocardioides aquiterrae</name>
    <dbReference type="NCBI Taxonomy" id="203799"/>
    <lineage>
        <taxon>Bacteria</taxon>
        <taxon>Bacillati</taxon>
        <taxon>Actinomycetota</taxon>
        <taxon>Actinomycetes</taxon>
        <taxon>Propionibacteriales</taxon>
        <taxon>Nocardioidaceae</taxon>
        <taxon>Nocardioides</taxon>
    </lineage>
</organism>
<feature type="domain" description="Amine oxidase" evidence="1">
    <location>
        <begin position="11"/>
        <end position="297"/>
    </location>
</feature>
<gene>
    <name evidence="2" type="ORF">GCM10009606_33460</name>
</gene>
<dbReference type="PRINTS" id="PR00368">
    <property type="entry name" value="FADPNR"/>
</dbReference>
<dbReference type="PANTHER" id="PTHR43734">
    <property type="entry name" value="PHYTOENE DESATURASE"/>
    <property type="match status" value="1"/>
</dbReference>
<dbReference type="Gene3D" id="3.50.50.60">
    <property type="entry name" value="FAD/NAD(P)-binding domain"/>
    <property type="match status" value="2"/>
</dbReference>
<sequence length="422" mass="45272">MRVVVVGGGFGGLAAAVRLAKLGHDVALVERSATLGGALSAVTADGFSWDAGPTYTLLPAVVRDLFRKSGRPVERELELVPLDVVREHRFADGSSVRVPVGRAAQLAAFDELGPGLGRRWVDYVASYADDWDELRRTYLENPWDPAAPPALLGGRRMLHKRLRKAFKDERLRLVAGHPLVAEGHELRNVPAWLGVLSYVEQRFGAWTVEGGMHRLGTALAERLATRGVTAMTGTEARDLVLRDGRVVAVRTVSGDVEADAVVCAIDPRRLPALAPYVARTMPAIPPVVVHVGLSGEVPDLPHELVLHGDPTLVVRRNGPSTLTVHGRGKLSEDILRALARHRIDVRAQVVTRVDRSPRDQVELWGGSPMGVLWQGRGTVRRRLGPRTPVAGVYAAGAHATPGAGLPFVGLSAALVATEIGPA</sequence>
<keyword evidence="3" id="KW-1185">Reference proteome</keyword>
<dbReference type="Proteomes" id="UP001499979">
    <property type="component" value="Unassembled WGS sequence"/>
</dbReference>
<dbReference type="RefSeq" id="WP_343908740.1">
    <property type="nucleotide sequence ID" value="NZ_BAAAJE010000018.1"/>
</dbReference>
<proteinExistence type="predicted"/>
<comment type="caution">
    <text evidence="2">The sequence shown here is derived from an EMBL/GenBank/DDBJ whole genome shotgun (WGS) entry which is preliminary data.</text>
</comment>
<accession>A0ABP4F4T3</accession>
<dbReference type="PANTHER" id="PTHR43734:SF1">
    <property type="entry name" value="PHYTOENE DESATURASE"/>
    <property type="match status" value="1"/>
</dbReference>
<dbReference type="SUPFAM" id="SSF51905">
    <property type="entry name" value="FAD/NAD(P)-binding domain"/>
    <property type="match status" value="1"/>
</dbReference>
<evidence type="ECO:0000313" key="2">
    <source>
        <dbReference type="EMBL" id="GAA1152225.1"/>
    </source>
</evidence>
<dbReference type="EMBL" id="BAAAJE010000018">
    <property type="protein sequence ID" value="GAA1152225.1"/>
    <property type="molecule type" value="Genomic_DNA"/>
</dbReference>
<reference evidence="3" key="1">
    <citation type="journal article" date="2019" name="Int. J. Syst. Evol. Microbiol.">
        <title>The Global Catalogue of Microorganisms (GCM) 10K type strain sequencing project: providing services to taxonomists for standard genome sequencing and annotation.</title>
        <authorList>
            <consortium name="The Broad Institute Genomics Platform"/>
            <consortium name="The Broad Institute Genome Sequencing Center for Infectious Disease"/>
            <person name="Wu L."/>
            <person name="Ma J."/>
        </authorList>
    </citation>
    <scope>NUCLEOTIDE SEQUENCE [LARGE SCALE GENOMIC DNA]</scope>
    <source>
        <strain evidence="3">JCM 11813</strain>
    </source>
</reference>
<dbReference type="Pfam" id="PF01593">
    <property type="entry name" value="Amino_oxidase"/>
    <property type="match status" value="1"/>
</dbReference>